<sequence>MARVARLSVLSRVAIFAVLVTAIGFLLVSVSPSSDLSKRSFQPPSLVQNSQQRLKSDDLTEKVSKLDMDNYVPEPEDEESSKNEEKEEYGLPVPMYVAITSSWPFSSTSSWANSRLASILKRKKNPAHNKGPYASHIKDSTPIVQVSPVVKNLKPVVGSRSRYISNLKKQNEETHENKADGFNMIWAEGQLRKVKGSGDTANQMVIDESEFDEYDTIDFEEAENPKFADLDNSVDWSKFAYVQYVTNAVYLCNSVMIFEQLQRVGSRAQRVLMYPEEWNQPGFFDPPTDPAGPGYGFKEEIDEEAHEKAQEEEVLKAQENKAPNRFKRDIDDSVFDQSSMAHNVEYLLKVAVMKYNAILKPVKTAKLESVDPALSYSFTKMHIFNQTEYDRVLFLDSDGSVRRNMDHLFLLPSAPVATTKQYWVYPSDSDGDDGFNADSSVDKDLASFIKLNTHMELVEPSASVFNYILKFLSESMSGGNSNLRGNNEYEGDVFNKLFKDDAMVFPHYGITILTNELRNVDSEHRQYVGKFGKWDASQIFNKTLYVHFSDANHPKPWVRATDQEIRENSPKCSQGGTWCPERQIWLNLYHDFEIRRTNICHMPMMLFDKEQNKYVAAGGISSPGSGSTKNSGFDTLYQALLEEERLQEALLLKQNQQEEEEEEEEEEVSGDVGQNPLPPVPLDAEDEEEPVASKTGEDQVEEQDQGVAAPGVHENQQAPEQEQEQRDQQEQQ</sequence>
<dbReference type="InterPro" id="IPR029044">
    <property type="entry name" value="Nucleotide-diphossugar_trans"/>
</dbReference>
<feature type="region of interest" description="Disordered" evidence="1">
    <location>
        <begin position="654"/>
        <end position="732"/>
    </location>
</feature>
<dbReference type="GeneID" id="43579931"/>
<feature type="compositionally biased region" description="Basic and acidic residues" evidence="1">
    <location>
        <begin position="723"/>
        <end position="732"/>
    </location>
</feature>
<protein>
    <submittedName>
        <fullName evidence="2">Uncharacterized protein</fullName>
    </submittedName>
</protein>
<dbReference type="InterPro" id="IPR050587">
    <property type="entry name" value="GNT1/Glycosyltrans_8"/>
</dbReference>
<feature type="compositionally biased region" description="Polar residues" evidence="1">
    <location>
        <begin position="42"/>
        <end position="53"/>
    </location>
</feature>
<proteinExistence type="predicted"/>
<dbReference type="SUPFAM" id="SSF53448">
    <property type="entry name" value="Nucleotide-diphospho-sugar transferases"/>
    <property type="match status" value="1"/>
</dbReference>
<dbReference type="PANTHER" id="PTHR11183">
    <property type="entry name" value="GLYCOGENIN SUBFAMILY MEMBER"/>
    <property type="match status" value="1"/>
</dbReference>
<evidence type="ECO:0000313" key="2">
    <source>
        <dbReference type="EMBL" id="VVT46225.1"/>
    </source>
</evidence>
<keyword evidence="3" id="KW-1185">Reference proteome</keyword>
<evidence type="ECO:0000256" key="1">
    <source>
        <dbReference type="SAM" id="MobiDB-lite"/>
    </source>
</evidence>
<accession>A0A5E8B5V4</accession>
<feature type="compositionally biased region" description="Acidic residues" evidence="1">
    <location>
        <begin position="657"/>
        <end position="669"/>
    </location>
</feature>
<feature type="region of interest" description="Disordered" evidence="1">
    <location>
        <begin position="39"/>
        <end position="88"/>
    </location>
</feature>
<feature type="compositionally biased region" description="Basic and acidic residues" evidence="1">
    <location>
        <begin position="54"/>
        <end position="68"/>
    </location>
</feature>
<dbReference type="Proteomes" id="UP000398389">
    <property type="component" value="Unassembled WGS sequence"/>
</dbReference>
<reference evidence="2 3" key="1">
    <citation type="submission" date="2019-09" db="EMBL/GenBank/DDBJ databases">
        <authorList>
            <person name="Brejova B."/>
        </authorList>
    </citation>
    <scope>NUCLEOTIDE SEQUENCE [LARGE SCALE GENOMIC DNA]</scope>
</reference>
<name>A0A5E8B5V4_9ASCO</name>
<gene>
    <name evidence="2" type="ORF">SAPINGB_P001108</name>
</gene>
<dbReference type="AlphaFoldDB" id="A0A5E8B5V4"/>
<organism evidence="2 3">
    <name type="scientific">Magnusiomyces paraingens</name>
    <dbReference type="NCBI Taxonomy" id="2606893"/>
    <lineage>
        <taxon>Eukaryota</taxon>
        <taxon>Fungi</taxon>
        <taxon>Dikarya</taxon>
        <taxon>Ascomycota</taxon>
        <taxon>Saccharomycotina</taxon>
        <taxon>Dipodascomycetes</taxon>
        <taxon>Dipodascales</taxon>
        <taxon>Dipodascaceae</taxon>
        <taxon>Magnusiomyces</taxon>
    </lineage>
</organism>
<dbReference type="EMBL" id="CABVLU010000001">
    <property type="protein sequence ID" value="VVT46225.1"/>
    <property type="molecule type" value="Genomic_DNA"/>
</dbReference>
<dbReference type="RefSeq" id="XP_031851722.1">
    <property type="nucleotide sequence ID" value="XM_031995831.1"/>
</dbReference>
<dbReference type="Gene3D" id="3.90.550.10">
    <property type="entry name" value="Spore Coat Polysaccharide Biosynthesis Protein SpsA, Chain A"/>
    <property type="match status" value="1"/>
</dbReference>
<dbReference type="OrthoDB" id="2014201at2759"/>
<evidence type="ECO:0000313" key="3">
    <source>
        <dbReference type="Proteomes" id="UP000398389"/>
    </source>
</evidence>